<reference evidence="18 19" key="1">
    <citation type="submission" date="2019-12" db="EMBL/GenBank/DDBJ databases">
        <title>Rhizobium genotypes associated with high levels of biological nitrogen fixation by grain legumes in a temperate-maritime cropping system.</title>
        <authorList>
            <person name="Maluk M."/>
            <person name="Francesc Ferrando Molina F."/>
            <person name="Lopez Del Egido L."/>
            <person name="Lafos M."/>
            <person name="Langarica-Fuentes A."/>
            <person name="Gebre Yohannes G."/>
            <person name="Young M.W."/>
            <person name="Martin P."/>
            <person name="Gantlett R."/>
            <person name="Kenicer G."/>
            <person name="Hawes C."/>
            <person name="Begg G.S."/>
            <person name="Quilliam R.S."/>
            <person name="Squire G.R."/>
            <person name="Poole P.S."/>
            <person name="Young P.W."/>
            <person name="Iannetta P.M."/>
            <person name="James E.K."/>
        </authorList>
    </citation>
    <scope>NUCLEOTIDE SEQUENCE [LARGE SCALE GENOMIC DNA]</scope>
    <source>
        <strain evidence="18 19">JHI1118</strain>
    </source>
</reference>
<evidence type="ECO:0000256" key="10">
    <source>
        <dbReference type="ARBA" id="ARBA00023077"/>
    </source>
</evidence>
<keyword evidence="10 15" id="KW-0798">TonB box</keyword>
<evidence type="ECO:0000256" key="15">
    <source>
        <dbReference type="RuleBase" id="RU003357"/>
    </source>
</evidence>
<dbReference type="GO" id="GO:0038023">
    <property type="term" value="F:signaling receptor activity"/>
    <property type="evidence" value="ECO:0007669"/>
    <property type="project" value="InterPro"/>
</dbReference>
<dbReference type="InterPro" id="IPR000531">
    <property type="entry name" value="Beta-barrel_TonB"/>
</dbReference>
<keyword evidence="7 16" id="KW-0732">Signal</keyword>
<keyword evidence="11 14" id="KW-0472">Membrane</keyword>
<dbReference type="Pfam" id="PF07715">
    <property type="entry name" value="Plug"/>
    <property type="match status" value="1"/>
</dbReference>
<keyword evidence="13 14" id="KW-0998">Cell outer membrane</keyword>
<accession>A0A6L9UDY3</accession>
<evidence type="ECO:0000313" key="18">
    <source>
        <dbReference type="EMBL" id="NEI72397.1"/>
    </source>
</evidence>
<gene>
    <name evidence="18" type="ORF">GR212_22685</name>
</gene>
<keyword evidence="8" id="KW-0408">Iron</keyword>
<dbReference type="FunFam" id="2.170.130.10:FF:000001">
    <property type="entry name" value="Catecholate siderophore TonB-dependent receptor"/>
    <property type="match status" value="1"/>
</dbReference>
<dbReference type="InterPro" id="IPR037066">
    <property type="entry name" value="Plug_dom_sf"/>
</dbReference>
<name>A0A6L9UDY3_9HYPH</name>
<evidence type="ECO:0000259" key="17">
    <source>
        <dbReference type="SMART" id="SM00965"/>
    </source>
</evidence>
<evidence type="ECO:0000256" key="11">
    <source>
        <dbReference type="ARBA" id="ARBA00023136"/>
    </source>
</evidence>
<keyword evidence="3 14" id="KW-0813">Transport</keyword>
<comment type="subcellular location">
    <subcellularLocation>
        <location evidence="1 14">Cell outer membrane</location>
        <topology evidence="1 14">Multi-pass membrane protein</topology>
    </subcellularLocation>
</comment>
<evidence type="ECO:0000256" key="1">
    <source>
        <dbReference type="ARBA" id="ARBA00004571"/>
    </source>
</evidence>
<keyword evidence="5" id="KW-0410">Iron transport</keyword>
<dbReference type="Proteomes" id="UP000483035">
    <property type="component" value="Unassembled WGS sequence"/>
</dbReference>
<dbReference type="SMART" id="SM00965">
    <property type="entry name" value="STN"/>
    <property type="match status" value="1"/>
</dbReference>
<dbReference type="CDD" id="cd01347">
    <property type="entry name" value="ligand_gated_channel"/>
    <property type="match status" value="1"/>
</dbReference>
<evidence type="ECO:0000256" key="2">
    <source>
        <dbReference type="ARBA" id="ARBA00009810"/>
    </source>
</evidence>
<keyword evidence="4 14" id="KW-1134">Transmembrane beta strand</keyword>
<dbReference type="Gene3D" id="3.55.50.30">
    <property type="match status" value="1"/>
</dbReference>
<evidence type="ECO:0000256" key="5">
    <source>
        <dbReference type="ARBA" id="ARBA00022496"/>
    </source>
</evidence>
<dbReference type="GO" id="GO:0009279">
    <property type="term" value="C:cell outer membrane"/>
    <property type="evidence" value="ECO:0007669"/>
    <property type="project" value="UniProtKB-SubCell"/>
</dbReference>
<evidence type="ECO:0000256" key="12">
    <source>
        <dbReference type="ARBA" id="ARBA00023170"/>
    </source>
</evidence>
<dbReference type="InterPro" id="IPR010105">
    <property type="entry name" value="TonB_sidphr_rcpt"/>
</dbReference>
<feature type="signal peptide" evidence="16">
    <location>
        <begin position="1"/>
        <end position="38"/>
    </location>
</feature>
<keyword evidence="9" id="KW-0406">Ion transport</keyword>
<dbReference type="Gene3D" id="2.170.130.10">
    <property type="entry name" value="TonB-dependent receptor, plug domain"/>
    <property type="match status" value="1"/>
</dbReference>
<evidence type="ECO:0000256" key="9">
    <source>
        <dbReference type="ARBA" id="ARBA00023065"/>
    </source>
</evidence>
<dbReference type="GO" id="GO:0015344">
    <property type="term" value="F:siderophore uptake transmembrane transporter activity"/>
    <property type="evidence" value="ECO:0007669"/>
    <property type="project" value="TreeGrafter"/>
</dbReference>
<evidence type="ECO:0000256" key="13">
    <source>
        <dbReference type="ARBA" id="ARBA00023237"/>
    </source>
</evidence>
<keyword evidence="12 18" id="KW-0675">Receptor</keyword>
<dbReference type="InterPro" id="IPR039426">
    <property type="entry name" value="TonB-dep_rcpt-like"/>
</dbReference>
<evidence type="ECO:0000313" key="19">
    <source>
        <dbReference type="Proteomes" id="UP000483035"/>
    </source>
</evidence>
<dbReference type="FunFam" id="2.40.170.20:FF:000005">
    <property type="entry name" value="TonB-dependent siderophore receptor"/>
    <property type="match status" value="1"/>
</dbReference>
<evidence type="ECO:0000256" key="14">
    <source>
        <dbReference type="PROSITE-ProRule" id="PRU01360"/>
    </source>
</evidence>
<evidence type="ECO:0000256" key="7">
    <source>
        <dbReference type="ARBA" id="ARBA00022729"/>
    </source>
</evidence>
<dbReference type="EMBL" id="WUEY01000012">
    <property type="protein sequence ID" value="NEI72397.1"/>
    <property type="molecule type" value="Genomic_DNA"/>
</dbReference>
<dbReference type="GO" id="GO:0015891">
    <property type="term" value="P:siderophore transport"/>
    <property type="evidence" value="ECO:0007669"/>
    <property type="project" value="InterPro"/>
</dbReference>
<dbReference type="Gene3D" id="2.40.170.20">
    <property type="entry name" value="TonB-dependent receptor, beta-barrel domain"/>
    <property type="match status" value="1"/>
</dbReference>
<feature type="chain" id="PRO_5026878924" evidence="16">
    <location>
        <begin position="39"/>
        <end position="823"/>
    </location>
</feature>
<comment type="similarity">
    <text evidence="2 14 15">Belongs to the TonB-dependent receptor family.</text>
</comment>
<sequence length="823" mass="89239">MLQFTYWLGRARLFNCFHSLPGGTALVAVLASTTIACAQTTTSYSIAAGSLDSALTSFGASSGIQVLYNASITSGLRTAGVKGKLSPQAALTRLLAGTGLSFRFTGATKVTISAGAAPDATGTTDGATALAPITVHGSGDSTVGYVATQSAAGTKTNTPIIETPQAISVVTRKQMDAQGAQSVAQALSYSSGVVAEQRGVNMSGFEYLTGRGFQMEKYLDGLRLPNVAYNLPSYEPYDLDRIEILHGPASVLYGQTYPGGLVNLVSKKPTQDAFGEVQATVGSHKYAGTAFDFGGPAPSTDAFLYRLTGTFRNSDTQVDDTKERRFSIAPAFTWQPDADTTLTMLSSYQDDPEAGYYNFVPALGTVLANPNGRISSSLNPGEPGFDRHSREEYNVGYQFEHRFDDTWTIRSNLRYTHLKDDLKNVFANGFAADGRTLNRYSFFNDESLGQLTTDNQVEADFDTGALSHKAIVGLDYQRVNYRELYGSNFFTTPGLDAYDPNYGADIAKPAATGSDDAVMNQLGAYGQDQISFENWRFMVSGRQDWTNSRDYDRINDTDTRQSDRAFTWRAGLVYLFDNGLAPYASYATSFQPQIGQSYSGAAFKPTKGEQYEVGLKYQPTGFNSFATVSLFNLTQQNVLTADPIHANFSVQSGEIRSRGAEMELHASLTDNLDLVAAYTYLDNVVTKANETDSAYNIDVGKHPSGIPSNAASLWGNYTFDNGPLAGLSLGGGIRYVGWTYGTNNNVWRLSGYENTPSKVPSYTLFDASVKYDFGTRNPKLQGLQLAVTGRNLFNRNYVAYCQSAAACQYGTGRTVLATLSYRW</sequence>
<dbReference type="PANTHER" id="PTHR32552:SF68">
    <property type="entry name" value="FERRICHROME OUTER MEMBRANE TRANSPORTER_PHAGE RECEPTOR"/>
    <property type="match status" value="1"/>
</dbReference>
<dbReference type="NCBIfam" id="TIGR01783">
    <property type="entry name" value="TonB-siderophor"/>
    <property type="match status" value="1"/>
</dbReference>
<comment type="caution">
    <text evidence="18">The sequence shown here is derived from an EMBL/GenBank/DDBJ whole genome shotgun (WGS) entry which is preliminary data.</text>
</comment>
<dbReference type="PROSITE" id="PS52016">
    <property type="entry name" value="TONB_DEPENDENT_REC_3"/>
    <property type="match status" value="1"/>
</dbReference>
<dbReference type="Pfam" id="PF07660">
    <property type="entry name" value="STN"/>
    <property type="match status" value="1"/>
</dbReference>
<protein>
    <submittedName>
        <fullName evidence="18">TonB-dependent siderophore receptor</fullName>
    </submittedName>
</protein>
<evidence type="ECO:0000256" key="8">
    <source>
        <dbReference type="ARBA" id="ARBA00023004"/>
    </source>
</evidence>
<dbReference type="InterPro" id="IPR011662">
    <property type="entry name" value="Secretin/TonB_short_N"/>
</dbReference>
<dbReference type="RefSeq" id="WP_163989714.1">
    <property type="nucleotide sequence ID" value="NZ_WUEY01000012.1"/>
</dbReference>
<dbReference type="InterPro" id="IPR012910">
    <property type="entry name" value="Plug_dom"/>
</dbReference>
<dbReference type="InterPro" id="IPR036942">
    <property type="entry name" value="Beta-barrel_TonB_sf"/>
</dbReference>
<dbReference type="SUPFAM" id="SSF56935">
    <property type="entry name" value="Porins"/>
    <property type="match status" value="1"/>
</dbReference>
<feature type="domain" description="Secretin/TonB short N-terminal" evidence="17">
    <location>
        <begin position="64"/>
        <end position="115"/>
    </location>
</feature>
<evidence type="ECO:0000256" key="3">
    <source>
        <dbReference type="ARBA" id="ARBA00022448"/>
    </source>
</evidence>
<keyword evidence="6 14" id="KW-0812">Transmembrane</keyword>
<evidence type="ECO:0000256" key="6">
    <source>
        <dbReference type="ARBA" id="ARBA00022692"/>
    </source>
</evidence>
<dbReference type="Pfam" id="PF00593">
    <property type="entry name" value="TonB_dep_Rec_b-barrel"/>
    <property type="match status" value="1"/>
</dbReference>
<evidence type="ECO:0000256" key="16">
    <source>
        <dbReference type="SAM" id="SignalP"/>
    </source>
</evidence>
<dbReference type="AlphaFoldDB" id="A0A6L9UDY3"/>
<evidence type="ECO:0000256" key="4">
    <source>
        <dbReference type="ARBA" id="ARBA00022452"/>
    </source>
</evidence>
<dbReference type="PANTHER" id="PTHR32552">
    <property type="entry name" value="FERRICHROME IRON RECEPTOR-RELATED"/>
    <property type="match status" value="1"/>
</dbReference>
<organism evidence="18 19">
    <name type="scientific">Rhizobium lusitanum</name>
    <dbReference type="NCBI Taxonomy" id="293958"/>
    <lineage>
        <taxon>Bacteria</taxon>
        <taxon>Pseudomonadati</taxon>
        <taxon>Pseudomonadota</taxon>
        <taxon>Alphaproteobacteria</taxon>
        <taxon>Hyphomicrobiales</taxon>
        <taxon>Rhizobiaceae</taxon>
        <taxon>Rhizobium/Agrobacterium group</taxon>
        <taxon>Rhizobium</taxon>
    </lineage>
</organism>
<proteinExistence type="inferred from homology"/>